<evidence type="ECO:0000313" key="2">
    <source>
        <dbReference type="Proteomes" id="UP000092461"/>
    </source>
</evidence>
<dbReference type="VEuPathDB" id="VectorBase:LLOJ007593"/>
<protein>
    <submittedName>
        <fullName evidence="1">Uncharacterized protein</fullName>
    </submittedName>
</protein>
<keyword evidence="2" id="KW-1185">Reference proteome</keyword>
<sequence length="81" mass="8976">MRKSLESRTTVDVHKALKSGDIAHSVLVKSLIEAYKRDDTSIIGNFLELFLKSLGTCCEINLGRVANAIQKGLLLDFVKEI</sequence>
<dbReference type="EnsemblMetazoa" id="LLOJ007593-RA">
    <property type="protein sequence ID" value="LLOJ007593-PA"/>
    <property type="gene ID" value="LLOJ007593"/>
</dbReference>
<reference evidence="1" key="1">
    <citation type="submission" date="2020-05" db="UniProtKB">
        <authorList>
            <consortium name="EnsemblMetazoa"/>
        </authorList>
    </citation>
    <scope>IDENTIFICATION</scope>
    <source>
        <strain evidence="1">Jacobina</strain>
    </source>
</reference>
<name>A0A1B0CRU5_LUTLO</name>
<dbReference type="VEuPathDB" id="VectorBase:LLONM1_008452"/>
<accession>A0A1B0CRU5</accession>
<evidence type="ECO:0000313" key="1">
    <source>
        <dbReference type="EnsemblMetazoa" id="LLOJ007593-PA"/>
    </source>
</evidence>
<dbReference type="AlphaFoldDB" id="A0A1B0CRU5"/>
<dbReference type="Proteomes" id="UP000092461">
    <property type="component" value="Unassembled WGS sequence"/>
</dbReference>
<proteinExistence type="predicted"/>
<organism evidence="1 2">
    <name type="scientific">Lutzomyia longipalpis</name>
    <name type="common">Sand fly</name>
    <dbReference type="NCBI Taxonomy" id="7200"/>
    <lineage>
        <taxon>Eukaryota</taxon>
        <taxon>Metazoa</taxon>
        <taxon>Ecdysozoa</taxon>
        <taxon>Arthropoda</taxon>
        <taxon>Hexapoda</taxon>
        <taxon>Insecta</taxon>
        <taxon>Pterygota</taxon>
        <taxon>Neoptera</taxon>
        <taxon>Endopterygota</taxon>
        <taxon>Diptera</taxon>
        <taxon>Nematocera</taxon>
        <taxon>Psychodoidea</taxon>
        <taxon>Psychodidae</taxon>
        <taxon>Lutzomyia</taxon>
        <taxon>Lutzomyia</taxon>
    </lineage>
</organism>
<dbReference type="EMBL" id="AJWK01025305">
    <property type="status" value="NOT_ANNOTATED_CDS"/>
    <property type="molecule type" value="Genomic_DNA"/>
</dbReference>